<sequence>MGGQWSVKNLKDETKFKPKWKHQPTVAMRIPFVFRDEVFGLALLLDSGGGESEAKSTHSDRVISEPLTPETILEAVRNWELEKILKLQAELPAIIDWKKEQSSDRRLEQALVFLAKCCDGANSTDGAGFNKCDTGFGKWLAGQKQLVRTQAQAGLKMVQKYKGQLERAGLSLPEWDAIAHQYPVNSPPVFVFSEEEDKDILPERRVEIKGDSIAVYAPYDSTGKFQRDCKSIKGYKFEGSDKSWRFPLISAEEAINKLTNENFIIAPEVEGAIALARQQRELEQQALESAALEKADEIVRLVKAANLDAPLSNGWLLRDYQKSGVEWLLAHRKGGIYGGGILADDMGLGKTLTALYAAKSMQFTYSCAVFIVAPVSLMEGWRRAAEIAEVVVELFSNNYQKIPAPLEAQKYVLICDEAHGFQDINSKRSEKMLELAHHENCLTAWMLTGTPIKNGRPINLMPLLMAVQHPLVADKWAYQKRYCNAHHKSIGKKTVWDATGAAFLDELAKKTEDVILRRKKSEVLSELPPKTRLFKEVELDSKAEKAYSSEIKALVEDYRLRAKRGEVDEDAEALVTLNILRKVGSVAKVSAAVAQAEELLEQGQQVVIFTEFLKSAQEIHAQLMALGVGHCELLTGETRAEERQAIVDHFQSGESKVFVGTIKAGGVGLTLTAASNVILVDRAWTPGDVEQAEDRTHRLGQQNAVFATWLQLGQIDHAIDDLILQKSERIELILQGKRKTLKGINSPKDLAKELLAIL</sequence>
<keyword evidence="7" id="KW-1185">Reference proteome</keyword>
<dbReference type="PROSITE" id="PS51194">
    <property type="entry name" value="HELICASE_CTER"/>
    <property type="match status" value="1"/>
</dbReference>
<proteinExistence type="predicted"/>
<dbReference type="InterPro" id="IPR049730">
    <property type="entry name" value="SNF2/RAD54-like_C"/>
</dbReference>
<dbReference type="InterPro" id="IPR014001">
    <property type="entry name" value="Helicase_ATP-bd"/>
</dbReference>
<evidence type="ECO:0000256" key="2">
    <source>
        <dbReference type="ARBA" id="ARBA00022801"/>
    </source>
</evidence>
<dbReference type="PANTHER" id="PTHR45766:SF3">
    <property type="entry name" value="DNA ANNEALING HELICASE AND ENDONUCLEASE ZRANB3"/>
    <property type="match status" value="1"/>
</dbReference>
<dbReference type="InterPro" id="IPR001650">
    <property type="entry name" value="Helicase_C-like"/>
</dbReference>
<dbReference type="SMART" id="SM00490">
    <property type="entry name" value="HELICc"/>
    <property type="match status" value="1"/>
</dbReference>
<dbReference type="GO" id="GO:0004386">
    <property type="term" value="F:helicase activity"/>
    <property type="evidence" value="ECO:0007669"/>
    <property type="project" value="UniProtKB-KW"/>
</dbReference>
<dbReference type="Gene3D" id="3.40.50.300">
    <property type="entry name" value="P-loop containing nucleotide triphosphate hydrolases"/>
    <property type="match status" value="1"/>
</dbReference>
<organism evidence="6 7">
    <name type="scientific">Iningainema tapete BLCC-T55</name>
    <dbReference type="NCBI Taxonomy" id="2748662"/>
    <lineage>
        <taxon>Bacteria</taxon>
        <taxon>Bacillati</taxon>
        <taxon>Cyanobacteriota</taxon>
        <taxon>Cyanophyceae</taxon>
        <taxon>Nostocales</taxon>
        <taxon>Scytonemataceae</taxon>
        <taxon>Iningainema tapete</taxon>
    </lineage>
</organism>
<name>A0A8J6XAY6_9CYAN</name>
<keyword evidence="2" id="KW-0378">Hydrolase</keyword>
<keyword evidence="3 6" id="KW-0347">Helicase</keyword>
<feature type="domain" description="Helicase C-terminal" evidence="5">
    <location>
        <begin position="592"/>
        <end position="754"/>
    </location>
</feature>
<accession>A0A8J6XAY6</accession>
<keyword evidence="1" id="KW-0547">Nucleotide-binding</keyword>
<dbReference type="GO" id="GO:0006281">
    <property type="term" value="P:DNA repair"/>
    <property type="evidence" value="ECO:0007669"/>
    <property type="project" value="TreeGrafter"/>
</dbReference>
<dbReference type="GO" id="GO:0005524">
    <property type="term" value="F:ATP binding"/>
    <property type="evidence" value="ECO:0007669"/>
    <property type="project" value="UniProtKB-KW"/>
</dbReference>
<dbReference type="Pfam" id="PF00176">
    <property type="entry name" value="SNF2-rel_dom"/>
    <property type="match status" value="2"/>
</dbReference>
<protein>
    <submittedName>
        <fullName evidence="6">DEAD/DEAH box helicase</fullName>
    </submittedName>
</protein>
<evidence type="ECO:0000256" key="3">
    <source>
        <dbReference type="ARBA" id="ARBA00022806"/>
    </source>
</evidence>
<evidence type="ECO:0000313" key="6">
    <source>
        <dbReference type="EMBL" id="MBD2771189.1"/>
    </source>
</evidence>
<dbReference type="Gene3D" id="3.40.50.10810">
    <property type="entry name" value="Tandem AAA-ATPase domain"/>
    <property type="match status" value="2"/>
</dbReference>
<dbReference type="GO" id="GO:0016787">
    <property type="term" value="F:hydrolase activity"/>
    <property type="evidence" value="ECO:0007669"/>
    <property type="project" value="UniProtKB-KW"/>
</dbReference>
<evidence type="ECO:0000256" key="1">
    <source>
        <dbReference type="ARBA" id="ARBA00022741"/>
    </source>
</evidence>
<evidence type="ECO:0000313" key="7">
    <source>
        <dbReference type="Proteomes" id="UP000629098"/>
    </source>
</evidence>
<dbReference type="EMBL" id="JACXAE010000013">
    <property type="protein sequence ID" value="MBD2771189.1"/>
    <property type="molecule type" value="Genomic_DNA"/>
</dbReference>
<dbReference type="AlphaFoldDB" id="A0A8J6XAY6"/>
<comment type="caution">
    <text evidence="6">The sequence shown here is derived from an EMBL/GenBank/DDBJ whole genome shotgun (WGS) entry which is preliminary data.</text>
</comment>
<dbReference type="InterPro" id="IPR000330">
    <property type="entry name" value="SNF2_N"/>
</dbReference>
<dbReference type="SMART" id="SM00487">
    <property type="entry name" value="DEXDc"/>
    <property type="match status" value="1"/>
</dbReference>
<dbReference type="SUPFAM" id="SSF52540">
    <property type="entry name" value="P-loop containing nucleoside triphosphate hydrolases"/>
    <property type="match status" value="2"/>
</dbReference>
<dbReference type="InterPro" id="IPR027417">
    <property type="entry name" value="P-loop_NTPase"/>
</dbReference>
<dbReference type="CDD" id="cd18793">
    <property type="entry name" value="SF2_C_SNF"/>
    <property type="match status" value="1"/>
</dbReference>
<gene>
    <name evidence="6" type="ORF">ICL16_03375</name>
</gene>
<dbReference type="InterPro" id="IPR038718">
    <property type="entry name" value="SNF2-like_sf"/>
</dbReference>
<dbReference type="PANTHER" id="PTHR45766">
    <property type="entry name" value="DNA ANNEALING HELICASE AND ENDONUCLEASE ZRANB3 FAMILY MEMBER"/>
    <property type="match status" value="1"/>
</dbReference>
<dbReference type="GO" id="GO:0031297">
    <property type="term" value="P:replication fork processing"/>
    <property type="evidence" value="ECO:0007669"/>
    <property type="project" value="TreeGrafter"/>
</dbReference>
<dbReference type="Proteomes" id="UP000629098">
    <property type="component" value="Unassembled WGS sequence"/>
</dbReference>
<evidence type="ECO:0000256" key="4">
    <source>
        <dbReference type="ARBA" id="ARBA00022840"/>
    </source>
</evidence>
<evidence type="ECO:0000259" key="5">
    <source>
        <dbReference type="PROSITE" id="PS51194"/>
    </source>
</evidence>
<keyword evidence="4" id="KW-0067">ATP-binding</keyword>
<dbReference type="Pfam" id="PF00271">
    <property type="entry name" value="Helicase_C"/>
    <property type="match status" value="1"/>
</dbReference>
<dbReference type="GO" id="GO:0004520">
    <property type="term" value="F:DNA endonuclease activity"/>
    <property type="evidence" value="ECO:0007669"/>
    <property type="project" value="TreeGrafter"/>
</dbReference>
<reference evidence="6" key="1">
    <citation type="submission" date="2020-09" db="EMBL/GenBank/DDBJ databases">
        <title>Iningainema tapete sp. nov. (Scytonemataceae, Cyanobacteria) from greenhouses in central Florida (USA) produces two types of nodularin with biosynthetic potential for microcystin-LR and anabaenopeptins.</title>
        <authorList>
            <person name="Berthold D.E."/>
            <person name="Lefler F.W."/>
            <person name="Huang I.-S."/>
            <person name="Abdulla H."/>
            <person name="Zimba P.V."/>
            <person name="Laughinghouse H.D. IV."/>
        </authorList>
    </citation>
    <scope>NUCLEOTIDE SEQUENCE</scope>
    <source>
        <strain evidence="6">BLCCT55</strain>
    </source>
</reference>